<dbReference type="PANTHER" id="PTHR43133">
    <property type="entry name" value="RNA POLYMERASE ECF-TYPE SIGMA FACTO"/>
    <property type="match status" value="1"/>
</dbReference>
<comment type="caution">
    <text evidence="8">The sequence shown here is derived from an EMBL/GenBank/DDBJ whole genome shotgun (WGS) entry which is preliminary data.</text>
</comment>
<dbReference type="InterPro" id="IPR014284">
    <property type="entry name" value="RNA_pol_sigma-70_dom"/>
</dbReference>
<dbReference type="GO" id="GO:0006352">
    <property type="term" value="P:DNA-templated transcription initiation"/>
    <property type="evidence" value="ECO:0007669"/>
    <property type="project" value="InterPro"/>
</dbReference>
<evidence type="ECO:0000256" key="5">
    <source>
        <dbReference type="ARBA" id="ARBA00023163"/>
    </source>
</evidence>
<keyword evidence="3" id="KW-0731">Sigma factor</keyword>
<evidence type="ECO:0000256" key="2">
    <source>
        <dbReference type="ARBA" id="ARBA00023015"/>
    </source>
</evidence>
<dbReference type="GO" id="GO:0016987">
    <property type="term" value="F:sigma factor activity"/>
    <property type="evidence" value="ECO:0007669"/>
    <property type="project" value="UniProtKB-KW"/>
</dbReference>
<keyword evidence="2" id="KW-0805">Transcription regulation</keyword>
<proteinExistence type="inferred from homology"/>
<dbReference type="AlphaFoldDB" id="A0A841FIH2"/>
<keyword evidence="5" id="KW-0804">Transcription</keyword>
<feature type="domain" description="RNA polymerase sigma-70 region 2" evidence="6">
    <location>
        <begin position="16"/>
        <end position="75"/>
    </location>
</feature>
<dbReference type="CDD" id="cd06171">
    <property type="entry name" value="Sigma70_r4"/>
    <property type="match status" value="1"/>
</dbReference>
<evidence type="ECO:0000313" key="8">
    <source>
        <dbReference type="EMBL" id="MBB6037141.1"/>
    </source>
</evidence>
<evidence type="ECO:0000256" key="3">
    <source>
        <dbReference type="ARBA" id="ARBA00023082"/>
    </source>
</evidence>
<dbReference type="NCBIfam" id="TIGR02983">
    <property type="entry name" value="SigE-fam_strep"/>
    <property type="match status" value="1"/>
</dbReference>
<comment type="similarity">
    <text evidence="1">Belongs to the sigma-70 factor family. ECF subfamily.</text>
</comment>
<dbReference type="SUPFAM" id="SSF88659">
    <property type="entry name" value="Sigma3 and sigma4 domains of RNA polymerase sigma factors"/>
    <property type="match status" value="1"/>
</dbReference>
<dbReference type="Gene3D" id="1.10.1740.10">
    <property type="match status" value="1"/>
</dbReference>
<keyword evidence="9" id="KW-1185">Reference proteome</keyword>
<dbReference type="InterPro" id="IPR007627">
    <property type="entry name" value="RNA_pol_sigma70_r2"/>
</dbReference>
<dbReference type="Gene3D" id="1.10.10.10">
    <property type="entry name" value="Winged helix-like DNA-binding domain superfamily/Winged helix DNA-binding domain"/>
    <property type="match status" value="1"/>
</dbReference>
<accession>A0A841FIH2</accession>
<dbReference type="InterPro" id="IPR013325">
    <property type="entry name" value="RNA_pol_sigma_r2"/>
</dbReference>
<protein>
    <submittedName>
        <fullName evidence="8">RNA polymerase sigma-70 factor (ECF subfamily)</fullName>
    </submittedName>
</protein>
<dbReference type="InterPro" id="IPR013324">
    <property type="entry name" value="RNA_pol_sigma_r3/r4-like"/>
</dbReference>
<reference evidence="8 9" key="1">
    <citation type="submission" date="2020-08" db="EMBL/GenBank/DDBJ databases">
        <title>Genomic Encyclopedia of Type Strains, Phase IV (KMG-IV): sequencing the most valuable type-strain genomes for metagenomic binning, comparative biology and taxonomic classification.</title>
        <authorList>
            <person name="Goeker M."/>
        </authorList>
    </citation>
    <scope>NUCLEOTIDE SEQUENCE [LARGE SCALE GENOMIC DNA]</scope>
    <source>
        <strain evidence="8 9">YIM 65646</strain>
    </source>
</reference>
<dbReference type="InterPro" id="IPR039425">
    <property type="entry name" value="RNA_pol_sigma-70-like"/>
</dbReference>
<dbReference type="GO" id="GO:0003677">
    <property type="term" value="F:DNA binding"/>
    <property type="evidence" value="ECO:0007669"/>
    <property type="project" value="UniProtKB-KW"/>
</dbReference>
<sequence>MRSEAEFIALYDARFSDLSAQLYAYTADSTEAQDLVQEAFLRAWQRWEKIGTYDDPIAWVRRVAWNLAMSRHRRLAVVRRFLAKSGPPEPHPGMSPDHVALVTALRKLPDKQRRALVLHYLADMPIAEIARETGAKEGTVKSWLHRGRTEMAKHLTEIEPGIEAERERKETSRHG</sequence>
<evidence type="ECO:0000256" key="1">
    <source>
        <dbReference type="ARBA" id="ARBA00010641"/>
    </source>
</evidence>
<dbReference type="InterPro" id="IPR036388">
    <property type="entry name" value="WH-like_DNA-bd_sf"/>
</dbReference>
<dbReference type="Proteomes" id="UP000548476">
    <property type="component" value="Unassembled WGS sequence"/>
</dbReference>
<dbReference type="RefSeq" id="WP_184789962.1">
    <property type="nucleotide sequence ID" value="NZ_BONT01000106.1"/>
</dbReference>
<evidence type="ECO:0000259" key="7">
    <source>
        <dbReference type="Pfam" id="PF08281"/>
    </source>
</evidence>
<dbReference type="InterPro" id="IPR014325">
    <property type="entry name" value="RNA_pol_sigma-E_actinobac"/>
</dbReference>
<feature type="domain" description="RNA polymerase sigma factor 70 region 4 type 2" evidence="7">
    <location>
        <begin position="99"/>
        <end position="151"/>
    </location>
</feature>
<dbReference type="InterPro" id="IPR013249">
    <property type="entry name" value="RNA_pol_sigma70_r4_t2"/>
</dbReference>
<name>A0A841FIH2_9ACTN</name>
<dbReference type="EMBL" id="JACHGT010000011">
    <property type="protein sequence ID" value="MBB6037141.1"/>
    <property type="molecule type" value="Genomic_DNA"/>
</dbReference>
<evidence type="ECO:0000313" key="9">
    <source>
        <dbReference type="Proteomes" id="UP000548476"/>
    </source>
</evidence>
<dbReference type="NCBIfam" id="TIGR02937">
    <property type="entry name" value="sigma70-ECF"/>
    <property type="match status" value="1"/>
</dbReference>
<evidence type="ECO:0000256" key="4">
    <source>
        <dbReference type="ARBA" id="ARBA00023125"/>
    </source>
</evidence>
<evidence type="ECO:0000259" key="6">
    <source>
        <dbReference type="Pfam" id="PF04542"/>
    </source>
</evidence>
<dbReference type="Pfam" id="PF04542">
    <property type="entry name" value="Sigma70_r2"/>
    <property type="match status" value="1"/>
</dbReference>
<organism evidence="8 9">
    <name type="scientific">Phytomonospora endophytica</name>
    <dbReference type="NCBI Taxonomy" id="714109"/>
    <lineage>
        <taxon>Bacteria</taxon>
        <taxon>Bacillati</taxon>
        <taxon>Actinomycetota</taxon>
        <taxon>Actinomycetes</taxon>
        <taxon>Micromonosporales</taxon>
        <taxon>Micromonosporaceae</taxon>
        <taxon>Phytomonospora</taxon>
    </lineage>
</organism>
<gene>
    <name evidence="8" type="ORF">HNR73_005014</name>
</gene>
<dbReference type="Pfam" id="PF08281">
    <property type="entry name" value="Sigma70_r4_2"/>
    <property type="match status" value="1"/>
</dbReference>
<keyword evidence="4" id="KW-0238">DNA-binding</keyword>
<dbReference type="SUPFAM" id="SSF88946">
    <property type="entry name" value="Sigma2 domain of RNA polymerase sigma factors"/>
    <property type="match status" value="1"/>
</dbReference>
<dbReference type="PANTHER" id="PTHR43133:SF50">
    <property type="entry name" value="ECF RNA POLYMERASE SIGMA FACTOR SIGM"/>
    <property type="match status" value="1"/>
</dbReference>